<gene>
    <name evidence="1" type="ORF">SDC9_46750</name>
</gene>
<protein>
    <submittedName>
        <fullName evidence="1">Uncharacterized protein</fullName>
    </submittedName>
</protein>
<sequence length="36" mass="4071">MDEESSKCIDPLIENINLINVGNYDVVAYTLFIPLN</sequence>
<name>A0A644WDW9_9ZZZZ</name>
<dbReference type="AlphaFoldDB" id="A0A644WDW9"/>
<organism evidence="1">
    <name type="scientific">bioreactor metagenome</name>
    <dbReference type="NCBI Taxonomy" id="1076179"/>
    <lineage>
        <taxon>unclassified sequences</taxon>
        <taxon>metagenomes</taxon>
        <taxon>ecological metagenomes</taxon>
    </lineage>
</organism>
<accession>A0A644WDW9</accession>
<proteinExistence type="predicted"/>
<evidence type="ECO:0000313" key="1">
    <source>
        <dbReference type="EMBL" id="MPM00524.1"/>
    </source>
</evidence>
<dbReference type="EMBL" id="VSSQ01000735">
    <property type="protein sequence ID" value="MPM00524.1"/>
    <property type="molecule type" value="Genomic_DNA"/>
</dbReference>
<reference evidence="1" key="1">
    <citation type="submission" date="2019-08" db="EMBL/GenBank/DDBJ databases">
        <authorList>
            <person name="Kucharzyk K."/>
            <person name="Murdoch R.W."/>
            <person name="Higgins S."/>
            <person name="Loffler F."/>
        </authorList>
    </citation>
    <scope>NUCLEOTIDE SEQUENCE</scope>
</reference>
<comment type="caution">
    <text evidence="1">The sequence shown here is derived from an EMBL/GenBank/DDBJ whole genome shotgun (WGS) entry which is preliminary data.</text>
</comment>